<protein>
    <submittedName>
        <fullName evidence="5">LacI family transcriptional regulator</fullName>
    </submittedName>
</protein>
<proteinExistence type="predicted"/>
<keyword evidence="3" id="KW-0804">Transcription</keyword>
<dbReference type="GO" id="GO:0000976">
    <property type="term" value="F:transcription cis-regulatory region binding"/>
    <property type="evidence" value="ECO:0007669"/>
    <property type="project" value="TreeGrafter"/>
</dbReference>
<dbReference type="SUPFAM" id="SSF53822">
    <property type="entry name" value="Periplasmic binding protein-like I"/>
    <property type="match status" value="1"/>
</dbReference>
<dbReference type="OrthoDB" id="6626198at2"/>
<reference evidence="5 6" key="1">
    <citation type="submission" date="2019-02" db="EMBL/GenBank/DDBJ databases">
        <title>Investigation of anaerobic lignin degradation for improved lignocellulosic biofuels.</title>
        <authorList>
            <person name="Deangelis K."/>
        </authorList>
    </citation>
    <scope>NUCLEOTIDE SEQUENCE [LARGE SCALE GENOMIC DNA]</scope>
    <source>
        <strain evidence="5 6">159R</strain>
    </source>
</reference>
<evidence type="ECO:0000256" key="1">
    <source>
        <dbReference type="ARBA" id="ARBA00023015"/>
    </source>
</evidence>
<dbReference type="PANTHER" id="PTHR30146">
    <property type="entry name" value="LACI-RELATED TRANSCRIPTIONAL REPRESSOR"/>
    <property type="match status" value="1"/>
</dbReference>
<dbReference type="Gene3D" id="1.10.10.10">
    <property type="entry name" value="Winged helix-like DNA-binding domain superfamily/Winged helix DNA-binding domain"/>
    <property type="match status" value="1"/>
</dbReference>
<dbReference type="InterPro" id="IPR000524">
    <property type="entry name" value="Tscrpt_reg_HTH_GntR"/>
</dbReference>
<dbReference type="Proteomes" id="UP000294555">
    <property type="component" value="Unassembled WGS sequence"/>
</dbReference>
<name>A0A4V6NFN2_9GAMM</name>
<dbReference type="Pfam" id="PF00392">
    <property type="entry name" value="GntR"/>
    <property type="match status" value="1"/>
</dbReference>
<dbReference type="Gene3D" id="3.40.50.2300">
    <property type="match status" value="2"/>
</dbReference>
<accession>A0A4V6NFN2</accession>
<dbReference type="SMART" id="SM00345">
    <property type="entry name" value="HTH_GNTR"/>
    <property type="match status" value="1"/>
</dbReference>
<evidence type="ECO:0000259" key="4">
    <source>
        <dbReference type="PROSITE" id="PS50949"/>
    </source>
</evidence>
<dbReference type="SUPFAM" id="SSF46785">
    <property type="entry name" value="Winged helix' DNA-binding domain"/>
    <property type="match status" value="1"/>
</dbReference>
<feature type="domain" description="HTH gntR-type" evidence="4">
    <location>
        <begin position="4"/>
        <end position="72"/>
    </location>
</feature>
<evidence type="ECO:0000313" key="5">
    <source>
        <dbReference type="EMBL" id="TCL04338.1"/>
    </source>
</evidence>
<dbReference type="PANTHER" id="PTHR30146:SF109">
    <property type="entry name" value="HTH-TYPE TRANSCRIPTIONAL REGULATOR GALS"/>
    <property type="match status" value="1"/>
</dbReference>
<dbReference type="InterPro" id="IPR028082">
    <property type="entry name" value="Peripla_BP_I"/>
</dbReference>
<comment type="caution">
    <text evidence="5">The sequence shown here is derived from an EMBL/GenBank/DDBJ whole genome shotgun (WGS) entry which is preliminary data.</text>
</comment>
<dbReference type="PRINTS" id="PR00035">
    <property type="entry name" value="HTHGNTR"/>
</dbReference>
<dbReference type="InterPro" id="IPR046335">
    <property type="entry name" value="LacI/GalR-like_sensor"/>
</dbReference>
<dbReference type="InterPro" id="IPR036388">
    <property type="entry name" value="WH-like_DNA-bd_sf"/>
</dbReference>
<dbReference type="InterPro" id="IPR036390">
    <property type="entry name" value="WH_DNA-bd_sf"/>
</dbReference>
<dbReference type="GO" id="GO:0003700">
    <property type="term" value="F:DNA-binding transcription factor activity"/>
    <property type="evidence" value="ECO:0007669"/>
    <property type="project" value="InterPro"/>
</dbReference>
<dbReference type="EMBL" id="SJOI01000001">
    <property type="protein sequence ID" value="TCL04338.1"/>
    <property type="molecule type" value="Genomic_DNA"/>
</dbReference>
<dbReference type="Pfam" id="PF13377">
    <property type="entry name" value="Peripla_BP_3"/>
    <property type="match status" value="1"/>
</dbReference>
<dbReference type="RefSeq" id="WP_132923128.1">
    <property type="nucleotide sequence ID" value="NZ_SJOI01000001.1"/>
</dbReference>
<organism evidence="5 6">
    <name type="scientific">Sodalis ligni</name>
    <dbReference type="NCBI Taxonomy" id="2697027"/>
    <lineage>
        <taxon>Bacteria</taxon>
        <taxon>Pseudomonadati</taxon>
        <taxon>Pseudomonadota</taxon>
        <taxon>Gammaproteobacteria</taxon>
        <taxon>Enterobacterales</taxon>
        <taxon>Bruguierivoracaceae</taxon>
        <taxon>Sodalis</taxon>
    </lineage>
</organism>
<dbReference type="CDD" id="cd07377">
    <property type="entry name" value="WHTH_GntR"/>
    <property type="match status" value="1"/>
</dbReference>
<evidence type="ECO:0000256" key="2">
    <source>
        <dbReference type="ARBA" id="ARBA00023125"/>
    </source>
</evidence>
<dbReference type="CDD" id="cd06267">
    <property type="entry name" value="PBP1_LacI_sugar_binding-like"/>
    <property type="match status" value="1"/>
</dbReference>
<evidence type="ECO:0000256" key="3">
    <source>
        <dbReference type="ARBA" id="ARBA00023163"/>
    </source>
</evidence>
<dbReference type="PROSITE" id="PS50949">
    <property type="entry name" value="HTH_GNTR"/>
    <property type="match status" value="1"/>
</dbReference>
<gene>
    <name evidence="5" type="ORF">EZJ58_2451</name>
</gene>
<dbReference type="AlphaFoldDB" id="A0A4V6NFN2"/>
<keyword evidence="2" id="KW-0238">DNA-binding</keyword>
<evidence type="ECO:0000313" key="6">
    <source>
        <dbReference type="Proteomes" id="UP000294555"/>
    </source>
</evidence>
<keyword evidence="1" id="KW-0805">Transcription regulation</keyword>
<keyword evidence="6" id="KW-1185">Reference proteome</keyword>
<sequence>MAKRGKLDAVFLTIKQRILDGIYEEDQRLPSEKILCDEFSVSRPTISKALAKLRELGLISSTQGSGHYVCVQRQESPLAPQELILGILSPRLEANESGFLFEQIFKSMASLSQQFNFSLVWNGVVTMGSEASKQKIIEIIEKIIDRYIKNNVHGIFFIPIEFHPFADEINNLILHKLSQYNIKVVLVDSDFAAYPDKSAYDLVGIDNIAAGYEVTRHLLQNKTRRVDFLCENYSAHTVSMRIMGYRLALLEAALPAVAEWVHEGAVGDKKFINRILDSGATDIVCANDFTAMKLLSVCTQINRKVNVVGFDDNEYSALLGIPLTTYKQPFGDIAENAIFLMLNRLQFPQTAPRHLQLRGELIIRSSCGTLP</sequence>